<dbReference type="Proteomes" id="UP001732780">
    <property type="component" value="Chromosome 5"/>
</dbReference>
<evidence type="ECO:0000313" key="1">
    <source>
        <dbReference type="Proteomes" id="UP001732780"/>
    </source>
</evidence>
<evidence type="ECO:0000313" key="2">
    <source>
        <dbReference type="RefSeq" id="XP_074220089.1"/>
    </source>
</evidence>
<proteinExistence type="predicted"/>
<dbReference type="RefSeq" id="XP_074220089.1">
    <property type="nucleotide sequence ID" value="XM_074363988.1"/>
</dbReference>
<reference evidence="2" key="1">
    <citation type="submission" date="2025-08" db="UniProtKB">
        <authorList>
            <consortium name="RefSeq"/>
        </authorList>
    </citation>
    <scope>IDENTIFICATION</scope>
    <source>
        <tissue evidence="2">Blood</tissue>
    </source>
</reference>
<sequence>MAEQSRRGPGTRGAAVLEAVMLLLCLGVRTGRPYNVDTENALLYKGPPNTLFGYSVVLHSHGANRWLVVGAPTANWLANASVVNPGAIYRCKIGGNPEQTCEQLQLGSPLGDPCGKTCLEERDNQWLGVTLSRQPGENGSIVTCGHRWKNIFYMKNENKLPTGVCYGMPSNLRTELSRRIAPCYQDYVKKFGENYGSCQAGISSFYTEDLIVMGAPGSSYWTGSLFVYNMTTNKYKAFLDREDQVKIGSYLGYSVTAGHFRSLHTTEVVGGAPQHEQIGKAYIFSIDAKELNILHEMKGKQLGSYFGASVCAVDLNADGFSDLLVGAPMQSTIREEGRVFVYINSGSGAVMNEMETELIGSDKYAARFGESIVSLGDIDNDGFEDVAVGAPQEDDLRGAIYIYNGRAEGIAPAFSQRIEGLQISKSLSMFGQSISGQIDADNNGYVDIAVGAFRSDSAVLLRTRPVVIVEASLNHPESVNRTNFDCIENGMPSVCMDLTLCFSYKGKELPDYIVLFYNMSLDVNRKAETPSRFYFSSNGTSDVITSSIKITSRVANCRTHQAFMRKDVRDILTPIQIEAAYHLGHHVLSKQSTEEFPPLQPILQQKKEKDMIEKTINFARFCAHENCSADLQVSAKIGFLKPHENKTYLAVGSMKTLMLNVSLFNAGDDAYETTLHIRLPTGLYFIKILDLEEKQINCEVTDSSGIVKLDCRVGYIYVDHLSKIDFSFLLDASSLSRAEEDLNITVHAACENEGEVGNLRRNKATLTIPLKYEVLLTVHGFVNPPSFVYGPKEEDEPEMCVAEKMNFTFHVINTGQSMAPNVSVEIMIPNSFIPRTDKLFNILDVQTTAGECHFKNYQRTCALEQRKSTLETLKDILRFLSKTDKRLLYCIKADPHCLNFSCNFGKMESGKEASVHIQLEGRPSVLEMDETRALKFEIRATAFSEPNPRVIKLNKDENVAHVLLEGLHHQRPKRHFTIAIIVSSLILGLILLLLISYVMWKVSL</sequence>
<keyword evidence="1" id="KW-1185">Reference proteome</keyword>
<protein>
    <submittedName>
        <fullName evidence="2">Integrin alpha-4 isoform X2</fullName>
    </submittedName>
</protein>
<keyword evidence="2" id="KW-0401">Integrin</keyword>
<accession>A0AC58QCS5</accession>
<organism evidence="1 2">
    <name type="scientific">Camelus bactrianus</name>
    <name type="common">Bactrian camel</name>
    <dbReference type="NCBI Taxonomy" id="9837"/>
    <lineage>
        <taxon>Eukaryota</taxon>
        <taxon>Metazoa</taxon>
        <taxon>Chordata</taxon>
        <taxon>Craniata</taxon>
        <taxon>Vertebrata</taxon>
        <taxon>Euteleostomi</taxon>
        <taxon>Mammalia</taxon>
        <taxon>Eutheria</taxon>
        <taxon>Laurasiatheria</taxon>
        <taxon>Artiodactyla</taxon>
        <taxon>Tylopoda</taxon>
        <taxon>Camelidae</taxon>
        <taxon>Camelus</taxon>
    </lineage>
</organism>
<name>A0AC58QCS5_CAMBA</name>
<gene>
    <name evidence="2" type="primary">ITGA4</name>
</gene>